<comment type="caution">
    <text evidence="2">The sequence shown here is derived from an EMBL/GenBank/DDBJ whole genome shotgun (WGS) entry which is preliminary data.</text>
</comment>
<dbReference type="STRING" id="320771.Cflav_PD6295"/>
<evidence type="ECO:0000256" key="1">
    <source>
        <dbReference type="SAM" id="Phobius"/>
    </source>
</evidence>
<proteinExistence type="predicted"/>
<dbReference type="RefSeq" id="WP_007413772.1">
    <property type="nucleotide sequence ID" value="NZ_ABOX02000006.1"/>
</dbReference>
<keyword evidence="1" id="KW-0472">Membrane</keyword>
<dbReference type="Proteomes" id="UP000003688">
    <property type="component" value="Unassembled WGS sequence"/>
</dbReference>
<keyword evidence="1" id="KW-1133">Transmembrane helix</keyword>
<sequence>MKRELKTVLKSFCIELALYSVLVVGYFFLVLHLLGNWLFHLYENERKLYAVLCLVLIIGQGMVLEFLTRTLLRFIKFERGE</sequence>
<keyword evidence="3" id="KW-1185">Reference proteome</keyword>
<gene>
    <name evidence="2" type="ORF">Cflav_PD6295</name>
</gene>
<accession>B9XD74</accession>
<feature type="transmembrane region" description="Helical" evidence="1">
    <location>
        <begin position="12"/>
        <end position="35"/>
    </location>
</feature>
<keyword evidence="1" id="KW-0812">Transmembrane</keyword>
<name>B9XD74_PEDPL</name>
<dbReference type="AlphaFoldDB" id="B9XD74"/>
<feature type="transmembrane region" description="Helical" evidence="1">
    <location>
        <begin position="47"/>
        <end position="67"/>
    </location>
</feature>
<evidence type="ECO:0000313" key="2">
    <source>
        <dbReference type="EMBL" id="EEF62020.1"/>
    </source>
</evidence>
<dbReference type="OrthoDB" id="9977606at2"/>
<evidence type="ECO:0000313" key="3">
    <source>
        <dbReference type="Proteomes" id="UP000003688"/>
    </source>
</evidence>
<organism evidence="2 3">
    <name type="scientific">Pedosphaera parvula (strain Ellin514)</name>
    <dbReference type="NCBI Taxonomy" id="320771"/>
    <lineage>
        <taxon>Bacteria</taxon>
        <taxon>Pseudomonadati</taxon>
        <taxon>Verrucomicrobiota</taxon>
        <taxon>Pedosphaerae</taxon>
        <taxon>Pedosphaerales</taxon>
        <taxon>Pedosphaeraceae</taxon>
        <taxon>Pedosphaera</taxon>
    </lineage>
</organism>
<reference evidence="2 3" key="1">
    <citation type="journal article" date="2011" name="J. Bacteriol.">
        <title>Genome sequence of 'Pedosphaera parvula' Ellin514, an aerobic Verrucomicrobial isolate from pasture soil.</title>
        <authorList>
            <person name="Kant R."/>
            <person name="van Passel M.W."/>
            <person name="Sangwan P."/>
            <person name="Palva A."/>
            <person name="Lucas S."/>
            <person name="Copeland A."/>
            <person name="Lapidus A."/>
            <person name="Glavina Del Rio T."/>
            <person name="Dalin E."/>
            <person name="Tice H."/>
            <person name="Bruce D."/>
            <person name="Goodwin L."/>
            <person name="Pitluck S."/>
            <person name="Chertkov O."/>
            <person name="Larimer F.W."/>
            <person name="Land M.L."/>
            <person name="Hauser L."/>
            <person name="Brettin T.S."/>
            <person name="Detter J.C."/>
            <person name="Han S."/>
            <person name="de Vos W.M."/>
            <person name="Janssen P.H."/>
            <person name="Smidt H."/>
        </authorList>
    </citation>
    <scope>NUCLEOTIDE SEQUENCE [LARGE SCALE GENOMIC DNA]</scope>
    <source>
        <strain evidence="2 3">Ellin514</strain>
    </source>
</reference>
<protein>
    <submittedName>
        <fullName evidence="2">Uncharacterized protein</fullName>
    </submittedName>
</protein>
<dbReference type="EMBL" id="ABOX02000006">
    <property type="protein sequence ID" value="EEF62020.1"/>
    <property type="molecule type" value="Genomic_DNA"/>
</dbReference>